<organism evidence="5 6">
    <name type="scientific">Aequorivita lipolytica</name>
    <dbReference type="NCBI Taxonomy" id="153267"/>
    <lineage>
        <taxon>Bacteria</taxon>
        <taxon>Pseudomonadati</taxon>
        <taxon>Bacteroidota</taxon>
        <taxon>Flavobacteriia</taxon>
        <taxon>Flavobacteriales</taxon>
        <taxon>Flavobacteriaceae</taxon>
        <taxon>Aequorivita</taxon>
    </lineage>
</organism>
<reference evidence="5 6" key="1">
    <citation type="submission" date="2019-08" db="EMBL/GenBank/DDBJ databases">
        <title>Genome of Aequorivita lipolytica Y10-2 (type strain).</title>
        <authorList>
            <person name="Bowman J.P."/>
        </authorList>
    </citation>
    <scope>NUCLEOTIDE SEQUENCE [LARGE SCALE GENOMIC DNA]</scope>
    <source>
        <strain evidence="5 6">Y10-2</strain>
    </source>
</reference>
<protein>
    <submittedName>
        <fullName evidence="5">Restriction endonuclease subunit S</fullName>
    </submittedName>
</protein>
<evidence type="ECO:0000256" key="1">
    <source>
        <dbReference type="ARBA" id="ARBA00010923"/>
    </source>
</evidence>
<keyword evidence="6" id="KW-1185">Reference proteome</keyword>
<keyword evidence="5" id="KW-0255">Endonuclease</keyword>
<dbReference type="OrthoDB" id="667970at2"/>
<dbReference type="GO" id="GO:0003677">
    <property type="term" value="F:DNA binding"/>
    <property type="evidence" value="ECO:0007669"/>
    <property type="project" value="UniProtKB-KW"/>
</dbReference>
<dbReference type="Gene3D" id="3.90.220.20">
    <property type="entry name" value="DNA methylase specificity domains"/>
    <property type="match status" value="1"/>
</dbReference>
<feature type="domain" description="Type I restriction modification DNA specificity" evidence="4">
    <location>
        <begin position="86"/>
        <end position="201"/>
    </location>
</feature>
<evidence type="ECO:0000256" key="2">
    <source>
        <dbReference type="ARBA" id="ARBA00022747"/>
    </source>
</evidence>
<keyword evidence="2" id="KW-0680">Restriction system</keyword>
<dbReference type="EMBL" id="VORU01000001">
    <property type="protein sequence ID" value="TXD70979.1"/>
    <property type="molecule type" value="Genomic_DNA"/>
</dbReference>
<dbReference type="Proteomes" id="UP000321945">
    <property type="component" value="Unassembled WGS sequence"/>
</dbReference>
<keyword evidence="5" id="KW-0540">Nuclease</keyword>
<evidence type="ECO:0000313" key="5">
    <source>
        <dbReference type="EMBL" id="TXD70979.1"/>
    </source>
</evidence>
<dbReference type="InterPro" id="IPR052021">
    <property type="entry name" value="Type-I_RS_S_subunit"/>
</dbReference>
<dbReference type="Gene3D" id="1.10.287.1120">
    <property type="entry name" value="Bipartite methylase S protein"/>
    <property type="match status" value="1"/>
</dbReference>
<dbReference type="GO" id="GO:0004519">
    <property type="term" value="F:endonuclease activity"/>
    <property type="evidence" value="ECO:0007669"/>
    <property type="project" value="UniProtKB-KW"/>
</dbReference>
<dbReference type="InterPro" id="IPR044946">
    <property type="entry name" value="Restrct_endonuc_typeI_TRD_sf"/>
</dbReference>
<sequence>MEEYKRGVLQQILRQEIRFKHDNGVAFPKWEKRKFSDVLFEHKLKSTGNEEVHSVSVHKGVINQIEHLGRSFSAKNTDHYSRALPNDIIYTKSPTGDFPLGIIKQNHIKEDVIISPLYGVFTPETKELGYILHVYFESPINTSNYLSSIIQKGAKNTINITNTTFLSKKMLLPVSKEEQAKIANFLSAIDKKIELVDKQIEKTKTYKKGLLQQMFV</sequence>
<comment type="similarity">
    <text evidence="1">Belongs to the type-I restriction system S methylase family.</text>
</comment>
<dbReference type="PANTHER" id="PTHR30408">
    <property type="entry name" value="TYPE-1 RESTRICTION ENZYME ECOKI SPECIFICITY PROTEIN"/>
    <property type="match status" value="1"/>
</dbReference>
<dbReference type="AlphaFoldDB" id="A0A5C6YUL5"/>
<dbReference type="SUPFAM" id="SSF116734">
    <property type="entry name" value="DNA methylase specificity domain"/>
    <property type="match status" value="1"/>
</dbReference>
<evidence type="ECO:0000313" key="6">
    <source>
        <dbReference type="Proteomes" id="UP000321945"/>
    </source>
</evidence>
<comment type="caution">
    <text evidence="5">The sequence shown here is derived from an EMBL/GenBank/DDBJ whole genome shotgun (WGS) entry which is preliminary data.</text>
</comment>
<evidence type="ECO:0000256" key="3">
    <source>
        <dbReference type="ARBA" id="ARBA00023125"/>
    </source>
</evidence>
<dbReference type="InterPro" id="IPR000055">
    <property type="entry name" value="Restrct_endonuc_typeI_TRD"/>
</dbReference>
<name>A0A5C6YUL5_9FLAO</name>
<evidence type="ECO:0000259" key="4">
    <source>
        <dbReference type="Pfam" id="PF01420"/>
    </source>
</evidence>
<gene>
    <name evidence="5" type="ORF">ESV24_00365</name>
</gene>
<accession>A0A5C6YUL5</accession>
<dbReference type="Pfam" id="PF01420">
    <property type="entry name" value="Methylase_S"/>
    <property type="match status" value="1"/>
</dbReference>
<keyword evidence="3" id="KW-0238">DNA-binding</keyword>
<dbReference type="PANTHER" id="PTHR30408:SF12">
    <property type="entry name" value="TYPE I RESTRICTION ENZYME MJAVIII SPECIFICITY SUBUNIT"/>
    <property type="match status" value="1"/>
</dbReference>
<proteinExistence type="inferred from homology"/>
<dbReference type="GO" id="GO:0009307">
    <property type="term" value="P:DNA restriction-modification system"/>
    <property type="evidence" value="ECO:0007669"/>
    <property type="project" value="UniProtKB-KW"/>
</dbReference>
<keyword evidence="5" id="KW-0378">Hydrolase</keyword>